<keyword evidence="1" id="KW-0472">Membrane</keyword>
<keyword evidence="1" id="KW-0812">Transmembrane</keyword>
<organism evidence="2 3">
    <name type="scientific">Psittacicella gerlachiana</name>
    <dbReference type="NCBI Taxonomy" id="2028574"/>
    <lineage>
        <taxon>Bacteria</taxon>
        <taxon>Pseudomonadati</taxon>
        <taxon>Pseudomonadota</taxon>
        <taxon>Gammaproteobacteria</taxon>
        <taxon>Pasteurellales</taxon>
        <taxon>Psittacicellaceae</taxon>
        <taxon>Psittacicella</taxon>
    </lineage>
</organism>
<gene>
    <name evidence="2" type="ORF">CKF59_06330</name>
</gene>
<dbReference type="RefSeq" id="WP_119535108.1">
    <property type="nucleotide sequence ID" value="NZ_NRJF01000193.1"/>
</dbReference>
<dbReference type="EMBL" id="NRJF01000193">
    <property type="protein sequence ID" value="RIY33507.1"/>
    <property type="molecule type" value="Genomic_DNA"/>
</dbReference>
<feature type="transmembrane region" description="Helical" evidence="1">
    <location>
        <begin position="457"/>
        <end position="475"/>
    </location>
</feature>
<accession>A0A3A1YBN1</accession>
<evidence type="ECO:0000313" key="2">
    <source>
        <dbReference type="EMBL" id="RIY33507.1"/>
    </source>
</evidence>
<evidence type="ECO:0000256" key="1">
    <source>
        <dbReference type="SAM" id="Phobius"/>
    </source>
</evidence>
<protein>
    <submittedName>
        <fullName evidence="2">Uncharacterized protein</fullName>
    </submittedName>
</protein>
<reference evidence="2 3" key="1">
    <citation type="submission" date="2017-08" db="EMBL/GenBank/DDBJ databases">
        <title>Reclassification of Bisgaard taxon 37 and 44.</title>
        <authorList>
            <person name="Christensen H."/>
        </authorList>
    </citation>
    <scope>NUCLEOTIDE SEQUENCE [LARGE SCALE GENOMIC DNA]</scope>
    <source>
        <strain evidence="2 3">EEAB3T1</strain>
    </source>
</reference>
<dbReference type="AlphaFoldDB" id="A0A3A1YBN1"/>
<proteinExistence type="predicted"/>
<evidence type="ECO:0000313" key="3">
    <source>
        <dbReference type="Proteomes" id="UP000265964"/>
    </source>
</evidence>
<name>A0A3A1YBN1_9GAMM</name>
<keyword evidence="3" id="KW-1185">Reference proteome</keyword>
<dbReference type="Proteomes" id="UP000265964">
    <property type="component" value="Unassembled WGS sequence"/>
</dbReference>
<sequence length="479" mass="55646">MTKDSEQELRVATLENSPDDLLSEHLLELIYKINDLYGVMQDGNSLILRSMEFSCTSIFLNSKQEVSSIDPSVKGVFAAETSEFSNFRADINRLAFAHFKVLLMQEITGQNKNISKRNNLLVNLFQTYMINARIQRSPYLLQPALTQSQFFDLSQKVMQQVPLAQIKPQGFESQMPDASYDDFALTHALLAYAYAQEQQLRFEEYEQLLEVVYKYLIGYSFINHWLGLAINLQAYVYHYYPDCYLSTPIWDLVANEDPKEDVRIHSCQALCAFVKYQINNLETKEQLHTLTQKWFNRDLHLDFEFFCQKIKLQEFGGLEKFPFPDLRKALADASYTSDDDYRHSLFLLRNSQETTYAYRGFRELKSIEQGLEKLDNFYLKQQKMSQEAYLKQKVTNPAHTYAKKVLTCYQELQVTLAQNLGLSEEELSKFKPRTPQAPKPEQPPHALWAFFTTNGKAFALTKTLALLCVLAVVYINTRF</sequence>
<keyword evidence="1" id="KW-1133">Transmembrane helix</keyword>
<comment type="caution">
    <text evidence="2">The sequence shown here is derived from an EMBL/GenBank/DDBJ whole genome shotgun (WGS) entry which is preliminary data.</text>
</comment>